<dbReference type="GO" id="GO:0043565">
    <property type="term" value="F:sequence-specific DNA binding"/>
    <property type="evidence" value="ECO:0007669"/>
    <property type="project" value="InterPro"/>
</dbReference>
<evidence type="ECO:0000313" key="5">
    <source>
        <dbReference type="EMBL" id="GEL24373.1"/>
    </source>
</evidence>
<protein>
    <submittedName>
        <fullName evidence="5">Transcriptional regulator</fullName>
    </submittedName>
</protein>
<dbReference type="InterPro" id="IPR009057">
    <property type="entry name" value="Homeodomain-like_sf"/>
</dbReference>
<dbReference type="SMART" id="SM00342">
    <property type="entry name" value="HTH_ARAC"/>
    <property type="match status" value="1"/>
</dbReference>
<dbReference type="Gene3D" id="1.10.10.60">
    <property type="entry name" value="Homeodomain-like"/>
    <property type="match status" value="1"/>
</dbReference>
<dbReference type="Pfam" id="PF12833">
    <property type="entry name" value="HTH_18"/>
    <property type="match status" value="1"/>
</dbReference>
<reference evidence="5 6" key="1">
    <citation type="submission" date="2019-07" db="EMBL/GenBank/DDBJ databases">
        <title>Whole genome shotgun sequence of Pseudonocardia sulfidoxydans NBRC 16205.</title>
        <authorList>
            <person name="Hosoyama A."/>
            <person name="Uohara A."/>
            <person name="Ohji S."/>
            <person name="Ichikawa N."/>
        </authorList>
    </citation>
    <scope>NUCLEOTIDE SEQUENCE [LARGE SCALE GENOMIC DNA]</scope>
    <source>
        <strain evidence="5 6">NBRC 16205</strain>
    </source>
</reference>
<accession>A0A511DJB8</accession>
<dbReference type="InterPro" id="IPR018060">
    <property type="entry name" value="HTH_AraC"/>
</dbReference>
<name>A0A511DJB8_9PSEU</name>
<dbReference type="SUPFAM" id="SSF51215">
    <property type="entry name" value="Regulatory protein AraC"/>
    <property type="match status" value="1"/>
</dbReference>
<comment type="caution">
    <text evidence="5">The sequence shown here is derived from an EMBL/GenBank/DDBJ whole genome shotgun (WGS) entry which is preliminary data.</text>
</comment>
<evidence type="ECO:0000256" key="2">
    <source>
        <dbReference type="ARBA" id="ARBA00023125"/>
    </source>
</evidence>
<dbReference type="OrthoDB" id="9799345at2"/>
<dbReference type="PANTHER" id="PTHR46796:SF6">
    <property type="entry name" value="ARAC SUBFAMILY"/>
    <property type="match status" value="1"/>
</dbReference>
<dbReference type="InterPro" id="IPR035418">
    <property type="entry name" value="AraC-bd_2"/>
</dbReference>
<dbReference type="PANTHER" id="PTHR46796">
    <property type="entry name" value="HTH-TYPE TRANSCRIPTIONAL ACTIVATOR RHAS-RELATED"/>
    <property type="match status" value="1"/>
</dbReference>
<evidence type="ECO:0000256" key="3">
    <source>
        <dbReference type="ARBA" id="ARBA00023163"/>
    </source>
</evidence>
<keyword evidence="6" id="KW-1185">Reference proteome</keyword>
<sequence>MGITTIDTASVAERDRLDFWRSTVCDQFVTLDVRPAAGSEVQGRVTAVSLADTQLRKISAGAHRFERTTRQVRSADEDYLQIALARKGRTLVAQDGRETVIGPGDFVLYDSARPFRFVTAGDFEYSVCLFPTRLLALSHSEMRAATAIRFDGRAGIGAMVPPLLAALHRLDVDSLPAASRTAMMQSIGDLYVALVRSRVDAAASPNLHLMRAQAYVDEHLADVGLAPAEIAAACAISVSYLHKLFAETDTSVGAYVRERRLQGCFADLTRPECASLTVSAIGARWGLPDSAHFSRAFRARFGVSPSAHRARSAG</sequence>
<keyword evidence="1" id="KW-0805">Transcription regulation</keyword>
<proteinExistence type="predicted"/>
<gene>
    <name evidence="5" type="ORF">PSU4_33270</name>
</gene>
<feature type="domain" description="HTH araC/xylS-type" evidence="4">
    <location>
        <begin position="210"/>
        <end position="311"/>
    </location>
</feature>
<dbReference type="AlphaFoldDB" id="A0A511DJB8"/>
<dbReference type="Pfam" id="PF14525">
    <property type="entry name" value="AraC_binding_2"/>
    <property type="match status" value="1"/>
</dbReference>
<evidence type="ECO:0000256" key="1">
    <source>
        <dbReference type="ARBA" id="ARBA00023015"/>
    </source>
</evidence>
<dbReference type="RefSeq" id="WP_147109150.1">
    <property type="nucleotide sequence ID" value="NZ_BJVJ01000032.1"/>
</dbReference>
<dbReference type="InterPro" id="IPR037923">
    <property type="entry name" value="HTH-like"/>
</dbReference>
<evidence type="ECO:0000259" key="4">
    <source>
        <dbReference type="PROSITE" id="PS01124"/>
    </source>
</evidence>
<dbReference type="GO" id="GO:0003700">
    <property type="term" value="F:DNA-binding transcription factor activity"/>
    <property type="evidence" value="ECO:0007669"/>
    <property type="project" value="InterPro"/>
</dbReference>
<keyword evidence="3" id="KW-0804">Transcription</keyword>
<dbReference type="SUPFAM" id="SSF46689">
    <property type="entry name" value="Homeodomain-like"/>
    <property type="match status" value="1"/>
</dbReference>
<dbReference type="InterPro" id="IPR050204">
    <property type="entry name" value="AraC_XylS_family_regulators"/>
</dbReference>
<dbReference type="PROSITE" id="PS01124">
    <property type="entry name" value="HTH_ARAC_FAMILY_2"/>
    <property type="match status" value="1"/>
</dbReference>
<evidence type="ECO:0000313" key="6">
    <source>
        <dbReference type="Proteomes" id="UP000321685"/>
    </source>
</evidence>
<dbReference type="EMBL" id="BJVJ01000032">
    <property type="protein sequence ID" value="GEL24373.1"/>
    <property type="molecule type" value="Genomic_DNA"/>
</dbReference>
<keyword evidence="2" id="KW-0238">DNA-binding</keyword>
<organism evidence="5 6">
    <name type="scientific">Pseudonocardia sulfidoxydans NBRC 16205</name>
    <dbReference type="NCBI Taxonomy" id="1223511"/>
    <lineage>
        <taxon>Bacteria</taxon>
        <taxon>Bacillati</taxon>
        <taxon>Actinomycetota</taxon>
        <taxon>Actinomycetes</taxon>
        <taxon>Pseudonocardiales</taxon>
        <taxon>Pseudonocardiaceae</taxon>
        <taxon>Pseudonocardia</taxon>
    </lineage>
</organism>
<dbReference type="Proteomes" id="UP000321685">
    <property type="component" value="Unassembled WGS sequence"/>
</dbReference>